<feature type="transmembrane region" description="Helical" evidence="7">
    <location>
        <begin position="282"/>
        <end position="302"/>
    </location>
</feature>
<evidence type="ECO:0000256" key="3">
    <source>
        <dbReference type="ARBA" id="ARBA00022676"/>
    </source>
</evidence>
<evidence type="ECO:0000256" key="2">
    <source>
        <dbReference type="ARBA" id="ARBA00012543"/>
    </source>
</evidence>
<feature type="non-terminal residue" evidence="8">
    <location>
        <position position="1"/>
    </location>
</feature>
<dbReference type="Proteomes" id="UP001159428">
    <property type="component" value="Unassembled WGS sequence"/>
</dbReference>
<name>A0AAU9WA09_9CNID</name>
<feature type="transmembrane region" description="Helical" evidence="7">
    <location>
        <begin position="350"/>
        <end position="370"/>
    </location>
</feature>
<keyword evidence="5 7" id="KW-1133">Transmembrane helix</keyword>
<gene>
    <name evidence="8" type="ORF">PMEA_00035145</name>
</gene>
<dbReference type="PANTHER" id="PTHR22914">
    <property type="entry name" value="CHITIN SYNTHASE"/>
    <property type="match status" value="1"/>
</dbReference>
<feature type="transmembrane region" description="Helical" evidence="7">
    <location>
        <begin position="850"/>
        <end position="872"/>
    </location>
</feature>
<dbReference type="EC" id="2.4.1.16" evidence="2"/>
<evidence type="ECO:0000313" key="9">
    <source>
        <dbReference type="Proteomes" id="UP001159428"/>
    </source>
</evidence>
<dbReference type="SUPFAM" id="SSF53448">
    <property type="entry name" value="Nucleotide-diphospho-sugar transferases"/>
    <property type="match status" value="1"/>
</dbReference>
<comment type="caution">
    <text evidence="8">The sequence shown here is derived from an EMBL/GenBank/DDBJ whole genome shotgun (WGS) entry which is preliminary data.</text>
</comment>
<keyword evidence="3" id="KW-0328">Glycosyltransferase</keyword>
<dbReference type="PANTHER" id="PTHR22914:SF41">
    <property type="entry name" value="CHITIN SYNTHASE 7"/>
    <property type="match status" value="1"/>
</dbReference>
<proteinExistence type="predicted"/>
<feature type="transmembrane region" description="Helical" evidence="7">
    <location>
        <begin position="767"/>
        <end position="786"/>
    </location>
</feature>
<comment type="subcellular location">
    <subcellularLocation>
        <location evidence="1">Membrane</location>
        <topology evidence="1">Multi-pass membrane protein</topology>
    </subcellularLocation>
</comment>
<protein>
    <recommendedName>
        <fullName evidence="2">chitin synthase</fullName>
        <ecNumber evidence="2">2.4.1.16</ecNumber>
    </recommendedName>
</protein>
<evidence type="ECO:0000256" key="1">
    <source>
        <dbReference type="ARBA" id="ARBA00004141"/>
    </source>
</evidence>
<keyword evidence="4 7" id="KW-0812">Transmembrane</keyword>
<keyword evidence="9" id="KW-1185">Reference proteome</keyword>
<feature type="transmembrane region" description="Helical" evidence="7">
    <location>
        <begin position="309"/>
        <end position="330"/>
    </location>
</feature>
<evidence type="ECO:0000313" key="8">
    <source>
        <dbReference type="EMBL" id="CAH3103489.1"/>
    </source>
</evidence>
<feature type="transmembrane region" description="Helical" evidence="7">
    <location>
        <begin position="60"/>
        <end position="84"/>
    </location>
</feature>
<feature type="transmembrane region" description="Helical" evidence="7">
    <location>
        <begin position="243"/>
        <end position="262"/>
    </location>
</feature>
<organism evidence="8 9">
    <name type="scientific">Pocillopora meandrina</name>
    <dbReference type="NCBI Taxonomy" id="46732"/>
    <lineage>
        <taxon>Eukaryota</taxon>
        <taxon>Metazoa</taxon>
        <taxon>Cnidaria</taxon>
        <taxon>Anthozoa</taxon>
        <taxon>Hexacorallia</taxon>
        <taxon>Scleractinia</taxon>
        <taxon>Astrocoeniina</taxon>
        <taxon>Pocilloporidae</taxon>
        <taxon>Pocillopora</taxon>
    </lineage>
</organism>
<dbReference type="AlphaFoldDB" id="A0AAU9WA09"/>
<evidence type="ECO:0000256" key="4">
    <source>
        <dbReference type="ARBA" id="ARBA00022692"/>
    </source>
</evidence>
<feature type="transmembrane region" description="Helical" evidence="7">
    <location>
        <begin position="96"/>
        <end position="122"/>
    </location>
</feature>
<feature type="transmembrane region" description="Helical" evidence="7">
    <location>
        <begin position="162"/>
        <end position="181"/>
    </location>
</feature>
<feature type="transmembrane region" description="Helical" evidence="7">
    <location>
        <begin position="884"/>
        <end position="902"/>
    </location>
</feature>
<evidence type="ECO:0000256" key="7">
    <source>
        <dbReference type="SAM" id="Phobius"/>
    </source>
</evidence>
<keyword evidence="6 7" id="KW-0472">Membrane</keyword>
<sequence>EVVIRVAKWVTAFIIYGAVLSCVVTSKICLLVLGQQFKSIDETTTNSTTKYSSETNKQALFLMLVLVLMIPEAVCFIITCWTSLLEKDRPWPSKQASIFTLIGGFLEACCLCYIAVVMVTVLPVSPDSIVLLMCSVSGLSLLWQEVYKFLWQRETPISKQVIVASLLSTVLVFAGTIILSFKICSQAAFYMLSIVWSPKFREVQIQGNYAKGKCPEAINSCSIVNNPEQGSTVQAKVAIISSFCKLFFIPVMAVIFSQIFDIVQLKNISNGFRDITTSNPSFLYFILHIVTSFFGYNFGWLACSLGMHWIGYALPLMLATPISVIAPHLWKICEKKTLPLPCAPKPSYYTIMAAVFLWLAQCMVTTYYLWKSPEEKANRLLWIPSYNGVCFEQYLLTYRRNRQSEKEHFKQQNLQKDSQMHVFICTTMYLEKDKEMEELLRSIIDVNKNLQNSRHRYESHVFFDDCVDKDRLNSHVLRLVYLVKEFLNLPLNSCIKMRTPYGMQLKWTVRDKMEFTIHLKDSTKVKRKKRWSQVMYMSYILDYKIPEGKDDQCFILSTDGDVKFTYESVETLIDRICEDTTVDAVCARTHPLGRGPIVWYQIFDYAIGHWFQKVTNHMLGTVLCCPGCFSLYRCEALRDVLKEFATPAKGPFEYLSKDLGEDRWLCTLMIQRGKRLTYCATANNSTYCPESFEEFYKQRRRWTLSSLANLVLLISKGREILRNNKHVSFLFILYQTFVVIFSVIGSSTLILVIAGGMTLSGVPIKEIYAVAFLCLVFVAYVLLCLYKPKWQLKVSKMLTFLFSAIMCIIVIGMASQVSKDLQARKVDPTVGTIVYTNTSLPASKLLQHNLLAAVSSLYLAGLIGVFAIASFLHPGEILCSVCGIWYILCLPSGFLLLTIYSICNLTDTSWGTFIIILSFHCYH</sequence>
<dbReference type="Pfam" id="PF03142">
    <property type="entry name" value="Chitin_synth_2"/>
    <property type="match status" value="1"/>
</dbReference>
<reference evidence="8 9" key="1">
    <citation type="submission" date="2022-05" db="EMBL/GenBank/DDBJ databases">
        <authorList>
            <consortium name="Genoscope - CEA"/>
            <person name="William W."/>
        </authorList>
    </citation>
    <scope>NUCLEOTIDE SEQUENCE [LARGE SCALE GENOMIC DNA]</scope>
</reference>
<dbReference type="GO" id="GO:0016020">
    <property type="term" value="C:membrane"/>
    <property type="evidence" value="ECO:0007669"/>
    <property type="project" value="UniProtKB-SubCell"/>
</dbReference>
<dbReference type="GO" id="GO:0004100">
    <property type="term" value="F:chitin synthase activity"/>
    <property type="evidence" value="ECO:0007669"/>
    <property type="project" value="UniProtKB-EC"/>
</dbReference>
<feature type="transmembrane region" description="Helical" evidence="7">
    <location>
        <begin position="12"/>
        <end position="33"/>
    </location>
</feature>
<dbReference type="GO" id="GO:0006031">
    <property type="term" value="P:chitin biosynthetic process"/>
    <property type="evidence" value="ECO:0007669"/>
    <property type="project" value="TreeGrafter"/>
</dbReference>
<dbReference type="InterPro" id="IPR029044">
    <property type="entry name" value="Nucleotide-diphossugar_trans"/>
</dbReference>
<accession>A0AAU9WA09</accession>
<feature type="transmembrane region" description="Helical" evidence="7">
    <location>
        <begin position="798"/>
        <end position="817"/>
    </location>
</feature>
<dbReference type="GO" id="GO:0071944">
    <property type="term" value="C:cell periphery"/>
    <property type="evidence" value="ECO:0007669"/>
    <property type="project" value="TreeGrafter"/>
</dbReference>
<evidence type="ECO:0000256" key="5">
    <source>
        <dbReference type="ARBA" id="ARBA00022989"/>
    </source>
</evidence>
<feature type="transmembrane region" description="Helical" evidence="7">
    <location>
        <begin position="727"/>
        <end position="755"/>
    </location>
</feature>
<keyword evidence="3" id="KW-0808">Transferase</keyword>
<dbReference type="EMBL" id="CALNXJ010000009">
    <property type="protein sequence ID" value="CAH3103489.1"/>
    <property type="molecule type" value="Genomic_DNA"/>
</dbReference>
<evidence type="ECO:0000256" key="6">
    <source>
        <dbReference type="ARBA" id="ARBA00023136"/>
    </source>
</evidence>
<dbReference type="InterPro" id="IPR004835">
    <property type="entry name" value="Chitin_synth"/>
</dbReference>